<evidence type="ECO:0000313" key="3">
    <source>
        <dbReference type="Proteomes" id="UP001204621"/>
    </source>
</evidence>
<dbReference type="InterPro" id="IPR000639">
    <property type="entry name" value="Epox_hydrolase-like"/>
</dbReference>
<evidence type="ECO:0000313" key="2">
    <source>
        <dbReference type="EMBL" id="MCS0657313.1"/>
    </source>
</evidence>
<dbReference type="PRINTS" id="PR00412">
    <property type="entry name" value="EPOXHYDRLASE"/>
</dbReference>
<dbReference type="Proteomes" id="UP001204621">
    <property type="component" value="Unassembled WGS sequence"/>
</dbReference>
<feature type="domain" description="AB hydrolase-1" evidence="1">
    <location>
        <begin position="58"/>
        <end position="298"/>
    </location>
</feature>
<dbReference type="PANTHER" id="PTHR43798:SF33">
    <property type="entry name" value="HYDROLASE, PUTATIVE (AFU_ORTHOLOGUE AFUA_2G14860)-RELATED"/>
    <property type="match status" value="1"/>
</dbReference>
<dbReference type="InterPro" id="IPR029058">
    <property type="entry name" value="AB_hydrolase_fold"/>
</dbReference>
<proteinExistence type="predicted"/>
<dbReference type="GO" id="GO:0016787">
    <property type="term" value="F:hydrolase activity"/>
    <property type="evidence" value="ECO:0007669"/>
    <property type="project" value="UniProtKB-KW"/>
</dbReference>
<gene>
    <name evidence="2" type="ORF">NX778_04450</name>
</gene>
<keyword evidence="3" id="KW-1185">Reference proteome</keyword>
<dbReference type="EMBL" id="JANUGU010000001">
    <property type="protein sequence ID" value="MCS0657313.1"/>
    <property type="molecule type" value="Genomic_DNA"/>
</dbReference>
<name>A0ABT2CTK6_9BURK</name>
<dbReference type="InterPro" id="IPR050266">
    <property type="entry name" value="AB_hydrolase_sf"/>
</dbReference>
<dbReference type="Pfam" id="PF00561">
    <property type="entry name" value="Abhydrolase_1"/>
    <property type="match status" value="1"/>
</dbReference>
<dbReference type="PANTHER" id="PTHR43798">
    <property type="entry name" value="MONOACYLGLYCEROL LIPASE"/>
    <property type="match status" value="1"/>
</dbReference>
<keyword evidence="2" id="KW-0378">Hydrolase</keyword>
<dbReference type="Gene3D" id="3.40.50.1820">
    <property type="entry name" value="alpha/beta hydrolase"/>
    <property type="match status" value="1"/>
</dbReference>
<dbReference type="RefSeq" id="WP_258810461.1">
    <property type="nucleotide sequence ID" value="NZ_JANUGU010000001.1"/>
</dbReference>
<evidence type="ECO:0000259" key="1">
    <source>
        <dbReference type="Pfam" id="PF00561"/>
    </source>
</evidence>
<dbReference type="PRINTS" id="PR00111">
    <property type="entry name" value="ABHYDROLASE"/>
</dbReference>
<organism evidence="2 3">
    <name type="scientific">Massilia terrae</name>
    <dbReference type="NCBI Taxonomy" id="1811224"/>
    <lineage>
        <taxon>Bacteria</taxon>
        <taxon>Pseudomonadati</taxon>
        <taxon>Pseudomonadota</taxon>
        <taxon>Betaproteobacteria</taxon>
        <taxon>Burkholderiales</taxon>
        <taxon>Oxalobacteraceae</taxon>
        <taxon>Telluria group</taxon>
        <taxon>Massilia</taxon>
    </lineage>
</organism>
<protein>
    <submittedName>
        <fullName evidence="2">Alpha/beta fold hydrolase</fullName>
    </submittedName>
</protein>
<dbReference type="SUPFAM" id="SSF53474">
    <property type="entry name" value="alpha/beta-Hydrolases"/>
    <property type="match status" value="1"/>
</dbReference>
<sequence>MIVNLLLFLVGAVMLLAAAGALFTWRTARRIEAHLPPQGRFIDVPGARLHIVEAGSGPALLLVHGLGGQLCHYTYNVVERLAASYRVIAVDRPGSGYSTRDPSASAGLPAQAAALSSLVAALGLERPLVVGHSLGGALALQLALDHPQRVGGLALVAPLTHAPDAVPAAFEGLTIASPTMRKLVAWTLATPAAIMRATTVLAQVFGPEPVPRDFATRGGGLLSLRPGQFLASSADLQALPAAMEQLERRYGELRVPVRILFGKDDRILDWRANGQALADKAPGAALTLVDGGHMLPITQPPLTAAFIREAAGQQFGLAGRQATG</sequence>
<dbReference type="InterPro" id="IPR000073">
    <property type="entry name" value="AB_hydrolase_1"/>
</dbReference>
<accession>A0ABT2CTK6</accession>
<comment type="caution">
    <text evidence="2">The sequence shown here is derived from an EMBL/GenBank/DDBJ whole genome shotgun (WGS) entry which is preliminary data.</text>
</comment>
<reference evidence="2 3" key="1">
    <citation type="submission" date="2022-08" db="EMBL/GenBank/DDBJ databases">
        <title>Reclassification of Massilia species as members of the genera Telluria, Duganella, Pseudoduganella, Mokoshia gen. nov. and Zemynaea gen. nov. using orthogonal and non-orthogonal genome-based approaches.</title>
        <authorList>
            <person name="Bowman J.P."/>
        </authorList>
    </citation>
    <scope>NUCLEOTIDE SEQUENCE [LARGE SCALE GENOMIC DNA]</scope>
    <source>
        <strain evidence="2 3">JCM 31606</strain>
    </source>
</reference>